<evidence type="ECO:0000256" key="2">
    <source>
        <dbReference type="SAM" id="Phobius"/>
    </source>
</evidence>
<protein>
    <recommendedName>
        <fullName evidence="5">TrbC/VIRB2 family protein</fullName>
    </recommendedName>
</protein>
<evidence type="ECO:0000313" key="3">
    <source>
        <dbReference type="EMBL" id="MXO57692.1"/>
    </source>
</evidence>
<dbReference type="Pfam" id="PF04956">
    <property type="entry name" value="TrbC"/>
    <property type="match status" value="1"/>
</dbReference>
<gene>
    <name evidence="3" type="ORF">GRI36_12480</name>
</gene>
<evidence type="ECO:0000256" key="1">
    <source>
        <dbReference type="SAM" id="MobiDB-lite"/>
    </source>
</evidence>
<dbReference type="InterPro" id="IPR007039">
    <property type="entry name" value="TrbC/VirB2"/>
</dbReference>
<dbReference type="AlphaFoldDB" id="A0A6I4ST12"/>
<sequence>MSVRQSLFEPSGGNALGDSANWIVGTMLGSVATGLCVLAVAFVGLMLLTGRLEWRQGVRVIGGCFIIFGAPVIAAGLMGLGQSQNAPVVAMPPQSQDLGPREELPQSDYNPYGGASLRDDRE</sequence>
<dbReference type="EMBL" id="WTYS01000001">
    <property type="protein sequence ID" value="MXO57692.1"/>
    <property type="molecule type" value="Genomic_DNA"/>
</dbReference>
<keyword evidence="2" id="KW-1133">Transmembrane helix</keyword>
<organism evidence="3 4">
    <name type="scientific">Pontixanthobacter gangjinensis</name>
    <dbReference type="NCBI Taxonomy" id="1028742"/>
    <lineage>
        <taxon>Bacteria</taxon>
        <taxon>Pseudomonadati</taxon>
        <taxon>Pseudomonadota</taxon>
        <taxon>Alphaproteobacteria</taxon>
        <taxon>Sphingomonadales</taxon>
        <taxon>Erythrobacteraceae</taxon>
        <taxon>Pontixanthobacter</taxon>
    </lineage>
</organism>
<feature type="transmembrane region" description="Helical" evidence="2">
    <location>
        <begin position="20"/>
        <end position="48"/>
    </location>
</feature>
<keyword evidence="2" id="KW-0812">Transmembrane</keyword>
<feature type="transmembrane region" description="Helical" evidence="2">
    <location>
        <begin position="60"/>
        <end position="81"/>
    </location>
</feature>
<comment type="caution">
    <text evidence="3">The sequence shown here is derived from an EMBL/GenBank/DDBJ whole genome shotgun (WGS) entry which is preliminary data.</text>
</comment>
<reference evidence="3 4" key="1">
    <citation type="submission" date="2019-12" db="EMBL/GenBank/DDBJ databases">
        <title>Genomic-based taxomic classification of the family Erythrobacteraceae.</title>
        <authorList>
            <person name="Xu L."/>
        </authorList>
    </citation>
    <scope>NUCLEOTIDE SEQUENCE [LARGE SCALE GENOMIC DNA]</scope>
    <source>
        <strain evidence="3 4">JCM 17802</strain>
    </source>
</reference>
<dbReference type="RefSeq" id="WP_160598743.1">
    <property type="nucleotide sequence ID" value="NZ_WTYS01000001.1"/>
</dbReference>
<evidence type="ECO:0008006" key="5">
    <source>
        <dbReference type="Google" id="ProtNLM"/>
    </source>
</evidence>
<accession>A0A6I4ST12</accession>
<dbReference type="OrthoDB" id="7427835at2"/>
<name>A0A6I4ST12_9SPHN</name>
<dbReference type="Proteomes" id="UP000468943">
    <property type="component" value="Unassembled WGS sequence"/>
</dbReference>
<evidence type="ECO:0000313" key="4">
    <source>
        <dbReference type="Proteomes" id="UP000468943"/>
    </source>
</evidence>
<keyword evidence="2" id="KW-0472">Membrane</keyword>
<keyword evidence="4" id="KW-1185">Reference proteome</keyword>
<proteinExistence type="predicted"/>
<feature type="region of interest" description="Disordered" evidence="1">
    <location>
        <begin position="88"/>
        <end position="122"/>
    </location>
</feature>